<dbReference type="EMBL" id="MEIQ01000042">
    <property type="protein sequence ID" value="PIT50181.1"/>
    <property type="molecule type" value="Genomic_DNA"/>
</dbReference>
<feature type="coiled-coil region" evidence="1">
    <location>
        <begin position="56"/>
        <end position="113"/>
    </location>
</feature>
<keyword evidence="2" id="KW-0812">Transmembrane</keyword>
<keyword evidence="1" id="KW-0175">Coiled coil</keyword>
<name>A0A2N9XPC6_9NEIS</name>
<reference evidence="3 4" key="1">
    <citation type="journal article" date="2017" name="MBio">
        <title>Type VI secretion-mediated competition in the bee gut microbiome.</title>
        <authorList>
            <person name="Steele M.I."/>
            <person name="Kwong W.K."/>
            <person name="Powell J.E."/>
            <person name="Whiteley M."/>
            <person name="Moran N.A."/>
        </authorList>
    </citation>
    <scope>NUCLEOTIDE SEQUENCE [LARGE SCALE GENOMIC DNA]</scope>
    <source>
        <strain evidence="3 4">Occ4-2</strain>
    </source>
</reference>
<evidence type="ECO:0000256" key="1">
    <source>
        <dbReference type="SAM" id="Coils"/>
    </source>
</evidence>
<evidence type="ECO:0000313" key="3">
    <source>
        <dbReference type="EMBL" id="PIT50181.1"/>
    </source>
</evidence>
<proteinExistence type="predicted"/>
<keyword evidence="2" id="KW-1133">Transmembrane helix</keyword>
<dbReference type="Proteomes" id="UP000231484">
    <property type="component" value="Unassembled WGS sequence"/>
</dbReference>
<comment type="caution">
    <text evidence="3">The sequence shown here is derived from an EMBL/GenBank/DDBJ whole genome shotgun (WGS) entry which is preliminary data.</text>
</comment>
<sequence length="144" mass="16659">MDAEIKRIINKVFETTGVKLDPTDPLVAVLLMQYSYFDDAVSKLKTEQQESYEDYLGQFIAKADELINAVNRLETNRQAMLLELLQKNEELTNQNEERVYARLKANLDNVSTNRREITFVLRLFIFVAICCAASTIFSIIRLFL</sequence>
<gene>
    <name evidence="3" type="ORF">BHC48_07185</name>
</gene>
<dbReference type="AlphaFoldDB" id="A0A2N9XPC6"/>
<feature type="transmembrane region" description="Helical" evidence="2">
    <location>
        <begin position="119"/>
        <end position="143"/>
    </location>
</feature>
<accession>A0A2N9XPC6</accession>
<protein>
    <submittedName>
        <fullName evidence="3">Uncharacterized protein</fullName>
    </submittedName>
</protein>
<keyword evidence="2" id="KW-0472">Membrane</keyword>
<evidence type="ECO:0000256" key="2">
    <source>
        <dbReference type="SAM" id="Phobius"/>
    </source>
</evidence>
<evidence type="ECO:0000313" key="4">
    <source>
        <dbReference type="Proteomes" id="UP000231484"/>
    </source>
</evidence>
<organism evidence="3 4">
    <name type="scientific">Snodgrassella alvi</name>
    <dbReference type="NCBI Taxonomy" id="1196083"/>
    <lineage>
        <taxon>Bacteria</taxon>
        <taxon>Pseudomonadati</taxon>
        <taxon>Pseudomonadota</taxon>
        <taxon>Betaproteobacteria</taxon>
        <taxon>Neisseriales</taxon>
        <taxon>Neisseriaceae</taxon>
        <taxon>Snodgrassella</taxon>
    </lineage>
</organism>